<keyword evidence="3" id="KW-0274">FAD</keyword>
<dbReference type="PRINTS" id="PR00420">
    <property type="entry name" value="RNGMNOXGNASE"/>
</dbReference>
<accession>A0A286DZR9</accession>
<dbReference type="PANTHER" id="PTHR43004:SF19">
    <property type="entry name" value="BINDING MONOOXYGENASE, PUTATIVE (JCVI)-RELATED"/>
    <property type="match status" value="1"/>
</dbReference>
<dbReference type="InterPro" id="IPR002938">
    <property type="entry name" value="FAD-bd"/>
</dbReference>
<keyword evidence="5" id="KW-0812">Transmembrane</keyword>
<evidence type="ECO:0000259" key="6">
    <source>
        <dbReference type="Pfam" id="PF01494"/>
    </source>
</evidence>
<evidence type="ECO:0000256" key="3">
    <source>
        <dbReference type="ARBA" id="ARBA00022827"/>
    </source>
</evidence>
<keyword evidence="5" id="KW-0472">Membrane</keyword>
<dbReference type="InterPro" id="IPR050641">
    <property type="entry name" value="RIFMO-like"/>
</dbReference>
<feature type="transmembrane region" description="Helical" evidence="5">
    <location>
        <begin position="12"/>
        <end position="33"/>
    </location>
</feature>
<dbReference type="PANTHER" id="PTHR43004">
    <property type="entry name" value="TRK SYSTEM POTASSIUM UPTAKE PROTEIN"/>
    <property type="match status" value="1"/>
</dbReference>
<dbReference type="GO" id="GO:0071949">
    <property type="term" value="F:FAD binding"/>
    <property type="evidence" value="ECO:0007669"/>
    <property type="project" value="InterPro"/>
</dbReference>
<evidence type="ECO:0000256" key="2">
    <source>
        <dbReference type="ARBA" id="ARBA00022630"/>
    </source>
</evidence>
<dbReference type="InterPro" id="IPR036188">
    <property type="entry name" value="FAD/NAD-bd_sf"/>
</dbReference>
<dbReference type="Proteomes" id="UP000219072">
    <property type="component" value="Unassembled WGS sequence"/>
</dbReference>
<dbReference type="SUPFAM" id="SSF51905">
    <property type="entry name" value="FAD/NAD(P)-binding domain"/>
    <property type="match status" value="1"/>
</dbReference>
<name>A0A286DZR9_9ACTN</name>
<gene>
    <name evidence="7" type="ORF">SAMN06297387_11519</name>
</gene>
<dbReference type="GO" id="GO:0016709">
    <property type="term" value="F:oxidoreductase activity, acting on paired donors, with incorporation or reduction of molecular oxygen, NAD(P)H as one donor, and incorporation of one atom of oxygen"/>
    <property type="evidence" value="ECO:0007669"/>
    <property type="project" value="UniProtKB-ARBA"/>
</dbReference>
<evidence type="ECO:0000313" key="7">
    <source>
        <dbReference type="EMBL" id="SOD64159.1"/>
    </source>
</evidence>
<feature type="domain" description="FAD-binding" evidence="6">
    <location>
        <begin position="15"/>
        <end position="355"/>
    </location>
</feature>
<reference evidence="7 8" key="1">
    <citation type="submission" date="2017-09" db="EMBL/GenBank/DDBJ databases">
        <authorList>
            <person name="Ehlers B."/>
            <person name="Leendertz F.H."/>
        </authorList>
    </citation>
    <scope>NUCLEOTIDE SEQUENCE [LARGE SCALE GENOMIC DNA]</scope>
    <source>
        <strain evidence="7 8">CGMCC 4.7095</strain>
    </source>
</reference>
<dbReference type="Gene3D" id="3.40.30.120">
    <property type="match status" value="1"/>
</dbReference>
<protein>
    <submittedName>
        <fullName evidence="7">3-(3-hydroxy-phenyl)propionate hydroxylase</fullName>
    </submittedName>
</protein>
<dbReference type="AlphaFoldDB" id="A0A286DZR9"/>
<dbReference type="Pfam" id="PF01494">
    <property type="entry name" value="FAD_binding_3"/>
    <property type="match status" value="1"/>
</dbReference>
<organism evidence="7 8">
    <name type="scientific">Streptomyces zhaozhouensis</name>
    <dbReference type="NCBI Taxonomy" id="1300267"/>
    <lineage>
        <taxon>Bacteria</taxon>
        <taxon>Bacillati</taxon>
        <taxon>Actinomycetota</taxon>
        <taxon>Actinomycetes</taxon>
        <taxon>Kitasatosporales</taxon>
        <taxon>Streptomycetaceae</taxon>
        <taxon>Streptomyces</taxon>
    </lineage>
</organism>
<evidence type="ECO:0000256" key="5">
    <source>
        <dbReference type="SAM" id="Phobius"/>
    </source>
</evidence>
<evidence type="ECO:0000313" key="8">
    <source>
        <dbReference type="Proteomes" id="UP000219072"/>
    </source>
</evidence>
<evidence type="ECO:0000256" key="1">
    <source>
        <dbReference type="ARBA" id="ARBA00001974"/>
    </source>
</evidence>
<feature type="compositionally biased region" description="Low complexity" evidence="4">
    <location>
        <begin position="408"/>
        <end position="422"/>
    </location>
</feature>
<feature type="region of interest" description="Disordered" evidence="4">
    <location>
        <begin position="402"/>
        <end position="430"/>
    </location>
</feature>
<sequence length="548" mass="57811">MTVATALGSIRAVLPVIIVGAGPTGLALALALAGHDVPSVVLDGSDGPPAARPARSVVLAPDVARWAALPGAHRESAVWSGWRTVRRGRTAEHLTFGADQAPRHLPQHVLEATLRDAVARHELVRLARGHRLTDFEQRGADVLAHSVLRPTDGRREEARQWRGGFLVGCDGARSTVRKLLGVPFPGRTAVERYAVAALRAPLPRPGEAALHRGARTGEVTLRPLTEERWRLDWPLPPDEGLVTPEALLSRVEDTLAELAAGDAGGESAARGEGTPAYQLLDTGVHVCHQRLARAWRVDRAFLAGDAAHLLGALGTQQVTEGLRDAENLAWRLAIASHLGANDALLDGYQQERRGAVGRRLRGVDQALPLVRGRGGLAGRLPGRGRGRLALLSDGHLGRGTLGEAPVYGGATTRRGTADGTGTPRVGAPVGDVPVTALDGARARLRDRLGGPLLLVLTAPGARVWDARHWLSAGLMPELAAFAETLDVPAELLVTEEYPGAGAHTVLLVRPDGHLAAWLPGAHTGALREAVRHLRGTTAITPAEPTGGR</sequence>
<keyword evidence="8" id="KW-1185">Reference proteome</keyword>
<evidence type="ECO:0000256" key="4">
    <source>
        <dbReference type="SAM" id="MobiDB-lite"/>
    </source>
</evidence>
<keyword evidence="2" id="KW-0285">Flavoprotein</keyword>
<dbReference type="Gene3D" id="3.30.70.2450">
    <property type="match status" value="1"/>
</dbReference>
<keyword evidence="5" id="KW-1133">Transmembrane helix</keyword>
<dbReference type="Gene3D" id="3.50.50.60">
    <property type="entry name" value="FAD/NAD(P)-binding domain"/>
    <property type="match status" value="1"/>
</dbReference>
<dbReference type="EMBL" id="OCNE01000015">
    <property type="protein sequence ID" value="SOD64159.1"/>
    <property type="molecule type" value="Genomic_DNA"/>
</dbReference>
<comment type="cofactor">
    <cofactor evidence="1">
        <name>FAD</name>
        <dbReference type="ChEBI" id="CHEBI:57692"/>
    </cofactor>
</comment>
<proteinExistence type="predicted"/>